<dbReference type="EMBL" id="CNGE01000147">
    <property type="protein sequence ID" value="CKS02035.1"/>
    <property type="molecule type" value="Genomic_DNA"/>
</dbReference>
<evidence type="ECO:0000313" key="2">
    <source>
        <dbReference type="EMBL" id="CKS02035.1"/>
    </source>
</evidence>
<evidence type="ECO:0000256" key="1">
    <source>
        <dbReference type="SAM" id="MobiDB-lite"/>
    </source>
</evidence>
<organism evidence="2 5">
    <name type="scientific">Mycobacterium tuberculosis</name>
    <dbReference type="NCBI Taxonomy" id="1773"/>
    <lineage>
        <taxon>Bacteria</taxon>
        <taxon>Bacillati</taxon>
        <taxon>Actinomycetota</taxon>
        <taxon>Actinomycetes</taxon>
        <taxon>Mycobacteriales</taxon>
        <taxon>Mycobacteriaceae</taxon>
        <taxon>Mycobacterium</taxon>
        <taxon>Mycobacterium tuberculosis complex</taxon>
    </lineage>
</organism>
<dbReference type="Proteomes" id="UP000039021">
    <property type="component" value="Unassembled WGS sequence"/>
</dbReference>
<reference evidence="3" key="1">
    <citation type="submission" date="2015-03" db="EMBL/GenBank/DDBJ databases">
        <authorList>
            <consortium name="Pathogen Informatics"/>
            <person name="Murphy D."/>
        </authorList>
    </citation>
    <scope>NUCLEOTIDE SEQUENCE</scope>
    <source>
        <strain evidence="3">N09902308</strain>
    </source>
</reference>
<evidence type="ECO:0000313" key="3">
    <source>
        <dbReference type="EMBL" id="CPA22967.1"/>
    </source>
</evidence>
<name>A0A655A489_MYCTX</name>
<proteinExistence type="predicted"/>
<dbReference type="EMBL" id="CSBK01002786">
    <property type="protein sequence ID" value="CPA22967.1"/>
    <property type="molecule type" value="Genomic_DNA"/>
</dbReference>
<sequence length="84" mass="8997">MTSNVSRALRACFSGGKKRMVRMLCNRSATFITSTRGSRAIAVIILRIVSPSAALPNTTRSSLVTPSTRWPTSSPNSSVNASRV</sequence>
<evidence type="ECO:0000313" key="5">
    <source>
        <dbReference type="Proteomes" id="UP000048948"/>
    </source>
</evidence>
<gene>
    <name evidence="3" type="ORF">ERS007739_04453</name>
    <name evidence="2" type="ORF">ERS027646_01119</name>
</gene>
<feature type="region of interest" description="Disordered" evidence="1">
    <location>
        <begin position="57"/>
        <end position="84"/>
    </location>
</feature>
<accession>A0A655A489</accession>
<protein>
    <submittedName>
        <fullName evidence="2">Uncharacterized protein</fullName>
    </submittedName>
</protein>
<evidence type="ECO:0000313" key="4">
    <source>
        <dbReference type="Proteomes" id="UP000039021"/>
    </source>
</evidence>
<dbReference type="Proteomes" id="UP000048948">
    <property type="component" value="Unassembled WGS sequence"/>
</dbReference>
<reference evidence="4 5" key="2">
    <citation type="submission" date="2015-03" db="EMBL/GenBank/DDBJ databases">
        <authorList>
            <consortium name="Pathogen Informatics"/>
        </authorList>
    </citation>
    <scope>NUCLEOTIDE SEQUENCE [LARGE SCALE GENOMIC DNA]</scope>
    <source>
        <strain evidence="2 5">Bir 172</strain>
        <strain evidence="4">N09902308</strain>
    </source>
</reference>
<dbReference type="AlphaFoldDB" id="A0A655A489"/>